<keyword evidence="1 3" id="KW-0853">WD repeat</keyword>
<dbReference type="PROSITE" id="PS50011">
    <property type="entry name" value="PROTEIN_KINASE_DOM"/>
    <property type="match status" value="1"/>
</dbReference>
<dbReference type="GO" id="GO:0005524">
    <property type="term" value="F:ATP binding"/>
    <property type="evidence" value="ECO:0007669"/>
    <property type="project" value="InterPro"/>
</dbReference>
<dbReference type="Gene3D" id="1.10.510.10">
    <property type="entry name" value="Transferase(Phosphotransferase) domain 1"/>
    <property type="match status" value="1"/>
</dbReference>
<dbReference type="SUPFAM" id="SSF56112">
    <property type="entry name" value="Protein kinase-like (PK-like)"/>
    <property type="match status" value="1"/>
</dbReference>
<dbReference type="InterPro" id="IPR000719">
    <property type="entry name" value="Prot_kinase_dom"/>
</dbReference>
<feature type="repeat" description="WD" evidence="3">
    <location>
        <begin position="232"/>
        <end position="273"/>
    </location>
</feature>
<evidence type="ECO:0000259" key="5">
    <source>
        <dbReference type="PROSITE" id="PS50011"/>
    </source>
</evidence>
<dbReference type="PANTHER" id="PTHR22847">
    <property type="entry name" value="WD40 REPEAT PROTEIN"/>
    <property type="match status" value="1"/>
</dbReference>
<dbReference type="Pfam" id="PF00400">
    <property type="entry name" value="WD40"/>
    <property type="match status" value="7"/>
</dbReference>
<protein>
    <recommendedName>
        <fullName evidence="5">Protein kinase domain-containing protein</fullName>
    </recommendedName>
</protein>
<dbReference type="PANTHER" id="PTHR22847:SF637">
    <property type="entry name" value="WD REPEAT DOMAIN 5B"/>
    <property type="match status" value="1"/>
</dbReference>
<feature type="region of interest" description="Disordered" evidence="4">
    <location>
        <begin position="1"/>
        <end position="21"/>
    </location>
</feature>
<evidence type="ECO:0000256" key="4">
    <source>
        <dbReference type="SAM" id="MobiDB-lite"/>
    </source>
</evidence>
<gene>
    <name evidence="6" type="ORF">RDB_LOCUS76240</name>
</gene>
<dbReference type="GO" id="GO:1990234">
    <property type="term" value="C:transferase complex"/>
    <property type="evidence" value="ECO:0007669"/>
    <property type="project" value="UniProtKB-ARBA"/>
</dbReference>
<evidence type="ECO:0000313" key="7">
    <source>
        <dbReference type="Proteomes" id="UP000663861"/>
    </source>
</evidence>
<reference evidence="6" key="1">
    <citation type="submission" date="2021-01" db="EMBL/GenBank/DDBJ databases">
        <authorList>
            <person name="Kaushik A."/>
        </authorList>
    </citation>
    <scope>NUCLEOTIDE SEQUENCE</scope>
    <source>
        <strain evidence="6">AG4-RS23</strain>
    </source>
</reference>
<evidence type="ECO:0000256" key="2">
    <source>
        <dbReference type="ARBA" id="ARBA00022737"/>
    </source>
</evidence>
<dbReference type="PROSITE" id="PS50082">
    <property type="entry name" value="WD_REPEATS_2"/>
    <property type="match status" value="7"/>
</dbReference>
<evidence type="ECO:0000313" key="6">
    <source>
        <dbReference type="EMBL" id="CAE6467167.1"/>
    </source>
</evidence>
<feature type="compositionally biased region" description="Polar residues" evidence="4">
    <location>
        <begin position="1"/>
        <end position="12"/>
    </location>
</feature>
<comment type="caution">
    <text evidence="6">The sequence shown here is derived from an EMBL/GenBank/DDBJ whole genome shotgun (WGS) entry which is preliminary data.</text>
</comment>
<dbReference type="Gene3D" id="2.130.10.10">
    <property type="entry name" value="YVTN repeat-like/Quinoprotein amine dehydrogenase"/>
    <property type="match status" value="4"/>
</dbReference>
<name>A0A8H3BYS5_9AGAM</name>
<feature type="repeat" description="WD" evidence="3">
    <location>
        <begin position="146"/>
        <end position="187"/>
    </location>
</feature>
<dbReference type="InterPro" id="IPR020472">
    <property type="entry name" value="WD40_PAC1"/>
</dbReference>
<evidence type="ECO:0000256" key="3">
    <source>
        <dbReference type="PROSITE-ProRule" id="PRU00221"/>
    </source>
</evidence>
<organism evidence="6 7">
    <name type="scientific">Rhizoctonia solani</name>
    <dbReference type="NCBI Taxonomy" id="456999"/>
    <lineage>
        <taxon>Eukaryota</taxon>
        <taxon>Fungi</taxon>
        <taxon>Dikarya</taxon>
        <taxon>Basidiomycota</taxon>
        <taxon>Agaricomycotina</taxon>
        <taxon>Agaricomycetes</taxon>
        <taxon>Cantharellales</taxon>
        <taxon>Ceratobasidiaceae</taxon>
        <taxon>Rhizoctonia</taxon>
    </lineage>
</organism>
<feature type="repeat" description="WD" evidence="3">
    <location>
        <begin position="275"/>
        <end position="305"/>
    </location>
</feature>
<accession>A0A8H3BYS5</accession>
<dbReference type="SMART" id="SM00320">
    <property type="entry name" value="WD40"/>
    <property type="match status" value="7"/>
</dbReference>
<feature type="repeat" description="WD" evidence="3">
    <location>
        <begin position="189"/>
        <end position="230"/>
    </location>
</feature>
<dbReference type="PRINTS" id="PR00109">
    <property type="entry name" value="TYRKINASE"/>
</dbReference>
<dbReference type="InterPro" id="IPR036322">
    <property type="entry name" value="WD40_repeat_dom_sf"/>
</dbReference>
<dbReference type="PROSITE" id="PS00678">
    <property type="entry name" value="WD_REPEATS_1"/>
    <property type="match status" value="4"/>
</dbReference>
<proteinExistence type="predicted"/>
<dbReference type="Proteomes" id="UP000663861">
    <property type="component" value="Unassembled WGS sequence"/>
</dbReference>
<dbReference type="PROSITE" id="PS50294">
    <property type="entry name" value="WD_REPEATS_REGION"/>
    <property type="match status" value="7"/>
</dbReference>
<dbReference type="InterPro" id="IPR001680">
    <property type="entry name" value="WD40_rpt"/>
</dbReference>
<feature type="repeat" description="WD" evidence="3">
    <location>
        <begin position="60"/>
        <end position="101"/>
    </location>
</feature>
<feature type="repeat" description="WD" evidence="3">
    <location>
        <begin position="17"/>
        <end position="49"/>
    </location>
</feature>
<dbReference type="SUPFAM" id="SSF50978">
    <property type="entry name" value="WD40 repeat-like"/>
    <property type="match status" value="1"/>
</dbReference>
<dbReference type="InterPro" id="IPR011009">
    <property type="entry name" value="Kinase-like_dom_sf"/>
</dbReference>
<dbReference type="InterPro" id="IPR001245">
    <property type="entry name" value="Ser-Thr/Tyr_kinase_cat_dom"/>
</dbReference>
<dbReference type="CDD" id="cd00200">
    <property type="entry name" value="WD40"/>
    <property type="match status" value="1"/>
</dbReference>
<dbReference type="GO" id="GO:0004672">
    <property type="term" value="F:protein kinase activity"/>
    <property type="evidence" value="ECO:0007669"/>
    <property type="project" value="InterPro"/>
</dbReference>
<dbReference type="Pfam" id="PF07714">
    <property type="entry name" value="PK_Tyr_Ser-Thr"/>
    <property type="match status" value="1"/>
</dbReference>
<dbReference type="SMART" id="SM00220">
    <property type="entry name" value="S_TKc"/>
    <property type="match status" value="1"/>
</dbReference>
<keyword evidence="2" id="KW-0677">Repeat</keyword>
<feature type="domain" description="Protein kinase" evidence="5">
    <location>
        <begin position="368"/>
        <end position="638"/>
    </location>
</feature>
<evidence type="ECO:0000256" key="1">
    <source>
        <dbReference type="ARBA" id="ARBA00022574"/>
    </source>
</evidence>
<dbReference type="InterPro" id="IPR019775">
    <property type="entry name" value="WD40_repeat_CS"/>
</dbReference>
<dbReference type="AlphaFoldDB" id="A0A8H3BYS5"/>
<dbReference type="EMBL" id="CAJMWY010001435">
    <property type="protein sequence ID" value="CAE6467167.1"/>
    <property type="molecule type" value="Genomic_DNA"/>
</dbReference>
<dbReference type="PRINTS" id="PR00320">
    <property type="entry name" value="GPROTEINBRPT"/>
</dbReference>
<sequence length="639" mass="71139">MSLQPESSQPSRPQIIHEGHKDGVTSVVFSPDGKSIASSSFDQTICIWDPHNLSLTDKPLRGHTDFVRSVSYSPHSDLIASGSDDQTIRLWDVNTGQQLGDPLRGDLAAIYSVDFSPSAKMVASSSEANTIRLWDIEQSTPTSYLFKGHTQLVYSVQFSCDNSWIVSSSYDRTIRVWDVERRTTVFAPLEGHLYAVRSASFSPDSSQIVSCSYDHALRLWDARSGRPIGEPYEGHTHWANSAAFSPDGKYIVSGSSDQTVRLWDVRTGCQVDKPFEGHTGEVHSVAFSPCGKYIASGSDDHKVIITNFLAHSQESFNQTDLFETPGKEGNKPLSEPTQITHQMSTQDIFGCLIRAGCKDLSYEMDARQDTAMIMSGGGFGDIWMGKLNNGAKVAIKAWRTNALNQCTDKSLKRAARELFYWSRMDHPNIHRLRGVILFKGQYLGMVSEWMENGNLHEYLRRQPNADRYQLCIHIASGVEYMHGCSTIHGDLKAANVLVSSDGVARISDFDFSIMSEASSLAFSESSNTRLGSTRWAAPEILLAEVPIRRTTQSDVYALGMTMLEIFTGDVPYPNHRMEFSVITTVARGTLPTRPDEKLGDDRQGGLVWQLLLNCWSRNPSERPSSKQVVDTLLSHINRE</sequence>
<dbReference type="InterPro" id="IPR015943">
    <property type="entry name" value="WD40/YVTN_repeat-like_dom_sf"/>
</dbReference>
<feature type="repeat" description="WD" evidence="3">
    <location>
        <begin position="103"/>
        <end position="144"/>
    </location>
</feature>